<feature type="domain" description="Glycosyl hydrolase family 13 catalytic" evidence="5">
    <location>
        <begin position="305"/>
        <end position="716"/>
    </location>
</feature>
<keyword evidence="7" id="KW-1185">Reference proteome</keyword>
<dbReference type="CDD" id="cd11326">
    <property type="entry name" value="AmyAc_Glg_debranch"/>
    <property type="match status" value="1"/>
</dbReference>
<dbReference type="NCBIfam" id="TIGR02100">
    <property type="entry name" value="glgX_debranch"/>
    <property type="match status" value="1"/>
</dbReference>
<feature type="compositionally biased region" description="Acidic residues" evidence="4">
    <location>
        <begin position="230"/>
        <end position="242"/>
    </location>
</feature>
<dbReference type="SUPFAM" id="SSF51445">
    <property type="entry name" value="(Trans)glycosidases"/>
    <property type="match status" value="1"/>
</dbReference>
<dbReference type="Pfam" id="PF02922">
    <property type="entry name" value="CBM_48"/>
    <property type="match status" value="1"/>
</dbReference>
<evidence type="ECO:0000256" key="4">
    <source>
        <dbReference type="SAM" id="MobiDB-lite"/>
    </source>
</evidence>
<feature type="region of interest" description="Disordered" evidence="4">
    <location>
        <begin position="186"/>
        <end position="272"/>
    </location>
</feature>
<accession>A0ABQ0IF58</accession>
<gene>
    <name evidence="6" type="primary">glgX</name>
    <name evidence="6" type="ORF">GP2_001_00390</name>
</gene>
<evidence type="ECO:0000259" key="5">
    <source>
        <dbReference type="SMART" id="SM00642"/>
    </source>
</evidence>
<feature type="region of interest" description="Disordered" evidence="4">
    <location>
        <begin position="614"/>
        <end position="642"/>
    </location>
</feature>
<protein>
    <submittedName>
        <fullName evidence="6">Glycogen debranching enzyme</fullName>
    </submittedName>
</protein>
<evidence type="ECO:0000256" key="2">
    <source>
        <dbReference type="ARBA" id="ARBA00022801"/>
    </source>
</evidence>
<name>A0ABQ0IF58_9ACTN</name>
<keyword evidence="3" id="KW-0326">Glycosidase</keyword>
<keyword evidence="2" id="KW-0378">Hydrolase</keyword>
<feature type="compositionally biased region" description="Basic and acidic residues" evidence="4">
    <location>
        <begin position="614"/>
        <end position="628"/>
    </location>
</feature>
<organism evidence="6 7">
    <name type="scientific">Gordonia paraffinivorans NBRC 108238</name>
    <dbReference type="NCBI Taxonomy" id="1223543"/>
    <lineage>
        <taxon>Bacteria</taxon>
        <taxon>Bacillati</taxon>
        <taxon>Actinomycetota</taxon>
        <taxon>Actinomycetes</taxon>
        <taxon>Mycobacteriales</taxon>
        <taxon>Gordoniaceae</taxon>
        <taxon>Gordonia</taxon>
    </lineage>
</organism>
<feature type="compositionally biased region" description="Low complexity" evidence="4">
    <location>
        <begin position="190"/>
        <end position="213"/>
    </location>
</feature>
<dbReference type="InterPro" id="IPR017853">
    <property type="entry name" value="GH"/>
</dbReference>
<dbReference type="InterPro" id="IPR011837">
    <property type="entry name" value="Glycogen_debranch_GlgX"/>
</dbReference>
<dbReference type="Pfam" id="PF00128">
    <property type="entry name" value="Alpha-amylase"/>
    <property type="match status" value="1"/>
</dbReference>
<dbReference type="InterPro" id="IPR013783">
    <property type="entry name" value="Ig-like_fold"/>
</dbReference>
<dbReference type="InterPro" id="IPR044505">
    <property type="entry name" value="GlgX_Isoamylase_N_E_set"/>
</dbReference>
<evidence type="ECO:0000313" key="6">
    <source>
        <dbReference type="EMBL" id="GAC82186.1"/>
    </source>
</evidence>
<dbReference type="InterPro" id="IPR014756">
    <property type="entry name" value="Ig_E-set"/>
</dbReference>
<dbReference type="CDD" id="cd02856">
    <property type="entry name" value="E_set_GDE_Isoamylase_N"/>
    <property type="match status" value="1"/>
</dbReference>
<feature type="region of interest" description="Disordered" evidence="4">
    <location>
        <begin position="1"/>
        <end position="56"/>
    </location>
</feature>
<feature type="compositionally biased region" description="Low complexity" evidence="4">
    <location>
        <begin position="17"/>
        <end position="46"/>
    </location>
</feature>
<comment type="caution">
    <text evidence="6">The sequence shown here is derived from an EMBL/GenBank/DDBJ whole genome shotgun (WGS) entry which is preliminary data.</text>
</comment>
<dbReference type="EMBL" id="BAOQ01000001">
    <property type="protein sequence ID" value="GAC82186.1"/>
    <property type="molecule type" value="Genomic_DNA"/>
</dbReference>
<dbReference type="Gene3D" id="2.60.40.1180">
    <property type="entry name" value="Golgi alpha-mannosidase II"/>
    <property type="match status" value="1"/>
</dbReference>
<dbReference type="Proteomes" id="UP000035021">
    <property type="component" value="Unassembled WGS sequence"/>
</dbReference>
<dbReference type="PANTHER" id="PTHR43002">
    <property type="entry name" value="GLYCOGEN DEBRANCHING ENZYME"/>
    <property type="match status" value="1"/>
</dbReference>
<dbReference type="SMART" id="SM00642">
    <property type="entry name" value="Aamy"/>
    <property type="match status" value="1"/>
</dbReference>
<evidence type="ECO:0000313" key="7">
    <source>
        <dbReference type="Proteomes" id="UP000035021"/>
    </source>
</evidence>
<sequence>MTVSPTPEQQAPDSDDPGAGAPSPGGSSSGDTVAGDTAAGGTVAPAVPMPDDPIQADALVEPEPAPIPVWPGTPYPLGATYDGAGTNFSLFSEVAEAVELCLIDRDGKERRIRLDEVDGYCWHCYLPNIGPGQFYGYRVYGPYDPSRGLRCDPSKLLLDPYGKAFYGDFDGDAALFSYRLPDAGADEVAGDGSPDSGDAAGASAAPDQAEGASPESTGVDGSPDATADAEGAESADEPEDSGEPAAGPEPDQAPHDSPPVAGSSDDLPGLDSLGHTMVSVVINPYFDWQNDRSPNRPYHKTVIYEAHVKGMTMTHPAVPEHLRGTYAGLCHPVIIEHLKSLGVTAIELMPVHQFMQDFVLRDQGLRNYWGYNTFGFFAPHIEYSSNPDQPASAVTEFKAMVREFHNAGIEVILDVVYNHTAEGNHLGPTVCFRGIDNAAYYRLVDDDPAMYMDYTGTGNSLNGRHPHTLQLIMDSLRYWILEMHVDGFRFDLASTLARELHDVDRLSAFFDLVQQDPVVSQVKLIAEPWDIGEGGYQVGNFPPLWTEWNGKYRDTVRDYWRGEPATLGEFASRLTGSSDLYEATGRRPLASINFVTAHDGFTLRDLVSYNEKHNEANGEDNRDGESHNRSWNCGVEGPTDDPEINELRARQQRNILATLFLSQGTPMLAHGDEIGRTQHGNNNVYCQDNELSWMDWSLAEENADLLEFTRTAIALRTAHPVFRRRRFFAGKPIRWGTQALDIAWLTPAGVEMTTADWDSGFGKSLAVFLNGHGLEEKDERGERVVDDSFFICFNAHYEPIDFTLPPDSYGLEWVGELDTTCPTGDSELTASAGDTVTVGGRAVLVLRKTT</sequence>
<evidence type="ECO:0000256" key="1">
    <source>
        <dbReference type="ARBA" id="ARBA00008061"/>
    </source>
</evidence>
<dbReference type="SUPFAM" id="SSF51011">
    <property type="entry name" value="Glycosyl hydrolase domain"/>
    <property type="match status" value="1"/>
</dbReference>
<evidence type="ECO:0000256" key="3">
    <source>
        <dbReference type="ARBA" id="ARBA00023295"/>
    </source>
</evidence>
<dbReference type="Gene3D" id="2.60.40.10">
    <property type="entry name" value="Immunoglobulins"/>
    <property type="match status" value="1"/>
</dbReference>
<dbReference type="InterPro" id="IPR006047">
    <property type="entry name" value="GH13_cat_dom"/>
</dbReference>
<proteinExistence type="inferred from homology"/>
<reference evidence="6 7" key="1">
    <citation type="submission" date="2013-02" db="EMBL/GenBank/DDBJ databases">
        <title>Whole genome shotgun sequence of Gordonia paraffinivorans NBRC 108238.</title>
        <authorList>
            <person name="Isaki-Nakamura S."/>
            <person name="Hosoyama A."/>
            <person name="Tsuchikane K."/>
            <person name="Ando Y."/>
            <person name="Baba S."/>
            <person name="Ohji S."/>
            <person name="Hamada M."/>
            <person name="Tamura T."/>
            <person name="Yamazoe A."/>
            <person name="Yamazaki S."/>
            <person name="Fujita N."/>
        </authorList>
    </citation>
    <scope>NUCLEOTIDE SEQUENCE [LARGE SCALE GENOMIC DNA]</scope>
    <source>
        <strain evidence="6 7">NBRC 108238</strain>
    </source>
</reference>
<dbReference type="InterPro" id="IPR004193">
    <property type="entry name" value="Glyco_hydro_13_N"/>
</dbReference>
<dbReference type="InterPro" id="IPR013780">
    <property type="entry name" value="Glyco_hydro_b"/>
</dbReference>
<dbReference type="Gene3D" id="3.20.20.80">
    <property type="entry name" value="Glycosidases"/>
    <property type="match status" value="1"/>
</dbReference>
<comment type="similarity">
    <text evidence="1">Belongs to the glycosyl hydrolase 13 family.</text>
</comment>
<dbReference type="SUPFAM" id="SSF81296">
    <property type="entry name" value="E set domains"/>
    <property type="match status" value="1"/>
</dbReference>